<dbReference type="AlphaFoldDB" id="X1TK53"/>
<reference evidence="1" key="1">
    <citation type="journal article" date="2014" name="Front. Microbiol.">
        <title>High frequency of phylogenetically diverse reductive dehalogenase-homologous genes in deep subseafloor sedimentary metagenomes.</title>
        <authorList>
            <person name="Kawai M."/>
            <person name="Futagami T."/>
            <person name="Toyoda A."/>
            <person name="Takaki Y."/>
            <person name="Nishi S."/>
            <person name="Hori S."/>
            <person name="Arai W."/>
            <person name="Tsubouchi T."/>
            <person name="Morono Y."/>
            <person name="Uchiyama I."/>
            <person name="Ito T."/>
            <person name="Fujiyama A."/>
            <person name="Inagaki F."/>
            <person name="Takami H."/>
        </authorList>
    </citation>
    <scope>NUCLEOTIDE SEQUENCE</scope>
    <source>
        <strain evidence="1">Expedition CK06-06</strain>
    </source>
</reference>
<sequence length="77" mass="9002">MELLKYKNGEVDELIFMLEGKGFELSFVDTDSLQAKKEGNYGNYRKSRKVYQKFSEPAFSSLQVSLYHASAKKYTRY</sequence>
<gene>
    <name evidence="1" type="ORF">S12H4_43147</name>
</gene>
<proteinExistence type="predicted"/>
<organism evidence="1">
    <name type="scientific">marine sediment metagenome</name>
    <dbReference type="NCBI Taxonomy" id="412755"/>
    <lineage>
        <taxon>unclassified sequences</taxon>
        <taxon>metagenomes</taxon>
        <taxon>ecological metagenomes</taxon>
    </lineage>
</organism>
<protein>
    <submittedName>
        <fullName evidence="1">Uncharacterized protein</fullName>
    </submittedName>
</protein>
<accession>X1TK53</accession>
<name>X1TK53_9ZZZZ</name>
<evidence type="ECO:0000313" key="1">
    <source>
        <dbReference type="EMBL" id="GAJ05644.1"/>
    </source>
</evidence>
<dbReference type="EMBL" id="BARW01026455">
    <property type="protein sequence ID" value="GAJ05644.1"/>
    <property type="molecule type" value="Genomic_DNA"/>
</dbReference>
<comment type="caution">
    <text evidence="1">The sequence shown here is derived from an EMBL/GenBank/DDBJ whole genome shotgun (WGS) entry which is preliminary data.</text>
</comment>